<evidence type="ECO:0000313" key="20">
    <source>
        <dbReference type="Proteomes" id="UP001234989"/>
    </source>
</evidence>
<feature type="disulfide bond" evidence="15">
    <location>
        <begin position="143"/>
        <end position="148"/>
    </location>
</feature>
<evidence type="ECO:0000256" key="11">
    <source>
        <dbReference type="PIRSR" id="PIRSR600823-1"/>
    </source>
</evidence>
<evidence type="ECO:0000256" key="17">
    <source>
        <dbReference type="SAM" id="Phobius"/>
    </source>
</evidence>
<feature type="active site" description="Proton acceptor" evidence="11">
    <location>
        <position position="141"/>
    </location>
</feature>
<dbReference type="GO" id="GO:0042744">
    <property type="term" value="P:hydrogen peroxide catabolic process"/>
    <property type="evidence" value="ECO:0007669"/>
    <property type="project" value="UniProtKB-KW"/>
</dbReference>
<dbReference type="GO" id="GO:0006979">
    <property type="term" value="P:response to oxidative stress"/>
    <property type="evidence" value="ECO:0007669"/>
    <property type="project" value="UniProtKB-UniRule"/>
</dbReference>
<evidence type="ECO:0000256" key="16">
    <source>
        <dbReference type="RuleBase" id="RU362060"/>
    </source>
</evidence>
<dbReference type="InterPro" id="IPR010255">
    <property type="entry name" value="Haem_peroxidase_sf"/>
</dbReference>
<sequence>MSDSRARDCVKLILSLGVTALVLWLILRTTKPKCSIGDVYVQGLDKSINSNNNRTNRDNHISFQLNLKNEMKDKSVRYDNITLSFYYGTNMSYPLGVNSQLTPNFYFKTCPNLLRVVRKEVQSAIKSEIRMAASLLRLHFHDCFVNGCDASLLLDGNSCTSEKFTPGNLNSARGYEVIDNIKTVVENTCSGVVSCADILAIAARDSVLLSGGPFWKVLLGRRDGLAANFSGSSNGLPAPFDHLNTIISKFQDVRLNLTDVVSLSVSLGITALVLWLILRTTKPKCSIGDVYVQGLDKSINSNNNSTKRDNHMSFQLNLKNEMKDKAVRYDNITLSFYYGTNTSYPLGNFTFDKFKQGKDKEASKSGMIEAHNMPWDNAIKAVSNNSKAIIRVDVVKD</sequence>
<keyword evidence="17" id="KW-1133">Transmembrane helix</keyword>
<proteinExistence type="inferred from homology"/>
<feature type="binding site" evidence="13">
    <location>
        <position position="149"/>
    </location>
    <ligand>
        <name>Ca(2+)</name>
        <dbReference type="ChEBI" id="CHEBI:29108"/>
        <label>1</label>
    </ligand>
</feature>
<evidence type="ECO:0000256" key="13">
    <source>
        <dbReference type="PIRSR" id="PIRSR600823-3"/>
    </source>
</evidence>
<feature type="disulfide bond" evidence="15">
    <location>
        <begin position="110"/>
        <end position="189"/>
    </location>
</feature>
<dbReference type="AlphaFoldDB" id="A0AAF0T6C4"/>
<evidence type="ECO:0000256" key="4">
    <source>
        <dbReference type="ARBA" id="ARBA00022617"/>
    </source>
</evidence>
<keyword evidence="16" id="KW-0964">Secreted</keyword>
<feature type="binding site" evidence="13">
    <location>
        <position position="162"/>
    </location>
    <ligand>
        <name>Ca(2+)</name>
        <dbReference type="ChEBI" id="CHEBI:29108"/>
        <label>1</label>
    </ligand>
</feature>
<dbReference type="GO" id="GO:0046872">
    <property type="term" value="F:metal ion binding"/>
    <property type="evidence" value="ECO:0007669"/>
    <property type="project" value="UniProtKB-UniRule"/>
</dbReference>
<dbReference type="GO" id="GO:0005576">
    <property type="term" value="C:extracellular region"/>
    <property type="evidence" value="ECO:0007669"/>
    <property type="project" value="UniProtKB-SubCell"/>
</dbReference>
<keyword evidence="20" id="KW-1185">Reference proteome</keyword>
<dbReference type="InterPro" id="IPR019794">
    <property type="entry name" value="Peroxidases_AS"/>
</dbReference>
<evidence type="ECO:0000256" key="2">
    <source>
        <dbReference type="ARBA" id="ARBA00012313"/>
    </source>
</evidence>
<keyword evidence="6 13" id="KW-0106">Calcium</keyword>
<evidence type="ECO:0000256" key="15">
    <source>
        <dbReference type="PIRSR" id="PIRSR600823-5"/>
    </source>
</evidence>
<dbReference type="SUPFAM" id="SSF48113">
    <property type="entry name" value="Heme-dependent peroxidases"/>
    <property type="match status" value="1"/>
</dbReference>
<feature type="binding site" evidence="13">
    <location>
        <position position="151"/>
    </location>
    <ligand>
        <name>Ca(2+)</name>
        <dbReference type="ChEBI" id="CHEBI:29108"/>
        <label>1</label>
    </ligand>
</feature>
<dbReference type="Pfam" id="PF00141">
    <property type="entry name" value="peroxidase"/>
    <property type="match status" value="1"/>
</dbReference>
<feature type="binding site" evidence="13">
    <location>
        <position position="145"/>
    </location>
    <ligand>
        <name>Ca(2+)</name>
        <dbReference type="ChEBI" id="CHEBI:29108"/>
        <label>1</label>
    </ligand>
</feature>
<protein>
    <recommendedName>
        <fullName evidence="2 16">Peroxidase</fullName>
        <ecNumber evidence="2 16">1.11.1.7</ecNumber>
    </recommendedName>
</protein>
<feature type="binding site" evidence="12">
    <location>
        <position position="237"/>
    </location>
    <ligand>
        <name>substrate</name>
    </ligand>
</feature>
<keyword evidence="3 16" id="KW-0575">Peroxidase</keyword>
<dbReference type="PRINTS" id="PR00458">
    <property type="entry name" value="PEROXIDASE"/>
</dbReference>
<keyword evidence="17" id="KW-0812">Transmembrane</keyword>
<comment type="cofactor">
    <cofactor evidence="13 16">
        <name>Ca(2+)</name>
        <dbReference type="ChEBI" id="CHEBI:29108"/>
    </cofactor>
    <text evidence="13 16">Binds 2 calcium ions per subunit.</text>
</comment>
<dbReference type="FunFam" id="1.10.520.10:FF:000009">
    <property type="entry name" value="Peroxidase"/>
    <property type="match status" value="1"/>
</dbReference>
<evidence type="ECO:0000256" key="5">
    <source>
        <dbReference type="ARBA" id="ARBA00022723"/>
    </source>
</evidence>
<dbReference type="PANTHER" id="PTHR31388">
    <property type="entry name" value="PEROXIDASE 72-RELATED"/>
    <property type="match status" value="1"/>
</dbReference>
<evidence type="ECO:0000256" key="1">
    <source>
        <dbReference type="ARBA" id="ARBA00000189"/>
    </source>
</evidence>
<comment type="subcellular location">
    <subcellularLocation>
        <location evidence="16">Secreted</location>
    </subcellularLocation>
</comment>
<evidence type="ECO:0000256" key="10">
    <source>
        <dbReference type="ARBA" id="ARBA00023180"/>
    </source>
</evidence>
<evidence type="ECO:0000256" key="12">
    <source>
        <dbReference type="PIRSR" id="PIRSR600823-2"/>
    </source>
</evidence>
<dbReference type="Gene3D" id="1.10.520.10">
    <property type="match status" value="1"/>
</dbReference>
<keyword evidence="10" id="KW-0325">Glycoprotein</keyword>
<evidence type="ECO:0000313" key="19">
    <source>
        <dbReference type="EMBL" id="WMV06846.1"/>
    </source>
</evidence>
<comment type="cofactor">
    <cofactor evidence="16">
        <name>heme b</name>
        <dbReference type="ChEBI" id="CHEBI:60344"/>
    </cofactor>
    <text evidence="16">Binds 1 heme b (iron(II)-protoporphyrin IX) group per subunit.</text>
</comment>
<feature type="binding site" evidence="13">
    <location>
        <position position="147"/>
    </location>
    <ligand>
        <name>Ca(2+)</name>
        <dbReference type="ChEBI" id="CHEBI:29108"/>
        <label>1</label>
    </ligand>
</feature>
<evidence type="ECO:0000259" key="18">
    <source>
        <dbReference type="PROSITE" id="PS50873"/>
    </source>
</evidence>
<dbReference type="InterPro" id="IPR000823">
    <property type="entry name" value="Peroxidase_pln"/>
</dbReference>
<evidence type="ECO:0000256" key="8">
    <source>
        <dbReference type="ARBA" id="ARBA00023004"/>
    </source>
</evidence>
<comment type="similarity">
    <text evidence="16">Belongs to the peroxidase family. Classical plant (class III) peroxidase subfamily.</text>
</comment>
<dbReference type="InterPro" id="IPR002016">
    <property type="entry name" value="Haem_peroxidase"/>
</dbReference>
<keyword evidence="16" id="KW-0376">Hydrogen peroxide</keyword>
<keyword evidence="5 13" id="KW-0479">Metal-binding</keyword>
<evidence type="ECO:0000256" key="7">
    <source>
        <dbReference type="ARBA" id="ARBA00023002"/>
    </source>
</evidence>
<comment type="function">
    <text evidence="16">Removal of H(2)O(2), oxidation of toxic reductants, biosynthesis and degradation of lignin, suberization, auxin catabolism, response to environmental stresses such as wounding, pathogen attack and oxidative stress.</text>
</comment>
<comment type="catalytic activity">
    <reaction evidence="1 16">
        <text>2 a phenolic donor + H2O2 = 2 a phenolic radical donor + 2 H2O</text>
        <dbReference type="Rhea" id="RHEA:56136"/>
        <dbReference type="ChEBI" id="CHEBI:15377"/>
        <dbReference type="ChEBI" id="CHEBI:16240"/>
        <dbReference type="ChEBI" id="CHEBI:139520"/>
        <dbReference type="ChEBI" id="CHEBI:139521"/>
        <dbReference type="EC" id="1.11.1.7"/>
    </reaction>
</comment>
<evidence type="ECO:0000256" key="9">
    <source>
        <dbReference type="ARBA" id="ARBA00023157"/>
    </source>
</evidence>
<gene>
    <name evidence="19" type="ORF">MTR67_000231</name>
</gene>
<dbReference type="PANTHER" id="PTHR31388:SF6">
    <property type="entry name" value="PEROXIDASE"/>
    <property type="match status" value="1"/>
</dbReference>
<dbReference type="EC" id="1.11.1.7" evidence="2 16"/>
<keyword evidence="9 15" id="KW-1015">Disulfide bond</keyword>
<organism evidence="19 20">
    <name type="scientific">Solanum verrucosum</name>
    <dbReference type="NCBI Taxonomy" id="315347"/>
    <lineage>
        <taxon>Eukaryota</taxon>
        <taxon>Viridiplantae</taxon>
        <taxon>Streptophyta</taxon>
        <taxon>Embryophyta</taxon>
        <taxon>Tracheophyta</taxon>
        <taxon>Spermatophyta</taxon>
        <taxon>Magnoliopsida</taxon>
        <taxon>eudicotyledons</taxon>
        <taxon>Gunneridae</taxon>
        <taxon>Pentapetalae</taxon>
        <taxon>asterids</taxon>
        <taxon>lamiids</taxon>
        <taxon>Solanales</taxon>
        <taxon>Solanaceae</taxon>
        <taxon>Solanoideae</taxon>
        <taxon>Solaneae</taxon>
        <taxon>Solanum</taxon>
    </lineage>
</organism>
<dbReference type="GO" id="GO:0020037">
    <property type="term" value="F:heme binding"/>
    <property type="evidence" value="ECO:0007669"/>
    <property type="project" value="UniProtKB-UniRule"/>
</dbReference>
<evidence type="ECO:0000256" key="6">
    <source>
        <dbReference type="ARBA" id="ARBA00022837"/>
    </source>
</evidence>
<dbReference type="PROSITE" id="PS50873">
    <property type="entry name" value="PEROXIDASE_4"/>
    <property type="match status" value="1"/>
</dbReference>
<feature type="site" description="Transition state stabilizer" evidence="14">
    <location>
        <position position="137"/>
    </location>
</feature>
<dbReference type="PRINTS" id="PR00461">
    <property type="entry name" value="PLPEROXIDASE"/>
</dbReference>
<dbReference type="Proteomes" id="UP001234989">
    <property type="component" value="Chromosome 1"/>
</dbReference>
<feature type="domain" description="Plant heme peroxidase family profile" evidence="18">
    <location>
        <begin position="100"/>
        <end position="268"/>
    </location>
</feature>
<feature type="transmembrane region" description="Helical" evidence="17">
    <location>
        <begin position="9"/>
        <end position="27"/>
    </location>
</feature>
<name>A0AAF0T6C4_SOLVR</name>
<reference evidence="19" key="1">
    <citation type="submission" date="2023-08" db="EMBL/GenBank/DDBJ databases">
        <title>A de novo genome assembly of Solanum verrucosum Schlechtendal, a Mexican diploid species geographically isolated from the other diploid A-genome species in potato relatives.</title>
        <authorList>
            <person name="Hosaka K."/>
        </authorList>
    </citation>
    <scope>NUCLEOTIDE SEQUENCE</scope>
    <source>
        <tissue evidence="19">Young leaves</tissue>
    </source>
</reference>
<evidence type="ECO:0000256" key="3">
    <source>
        <dbReference type="ARBA" id="ARBA00022559"/>
    </source>
</evidence>
<keyword evidence="4 16" id="KW-0349">Heme</keyword>
<dbReference type="EMBL" id="CP133612">
    <property type="protein sequence ID" value="WMV06846.1"/>
    <property type="molecule type" value="Genomic_DNA"/>
</dbReference>
<keyword evidence="17" id="KW-0472">Membrane</keyword>
<keyword evidence="7 16" id="KW-0560">Oxidoreductase</keyword>
<evidence type="ECO:0000256" key="14">
    <source>
        <dbReference type="PIRSR" id="PIRSR600823-4"/>
    </source>
</evidence>
<dbReference type="GO" id="GO:0140825">
    <property type="term" value="F:lactoperoxidase activity"/>
    <property type="evidence" value="ECO:0007669"/>
    <property type="project" value="UniProtKB-EC"/>
</dbReference>
<accession>A0AAF0T6C4</accession>
<dbReference type="PROSITE" id="PS00436">
    <property type="entry name" value="PEROXIDASE_2"/>
    <property type="match status" value="1"/>
</dbReference>
<keyword evidence="8 16" id="KW-0408">Iron</keyword>
<feature type="binding site" evidence="13">
    <location>
        <position position="142"/>
    </location>
    <ligand>
        <name>Ca(2+)</name>
        <dbReference type="ChEBI" id="CHEBI:29108"/>
        <label>1</label>
    </ligand>
</feature>